<dbReference type="AlphaFoldDB" id="A0A1G7IQJ2"/>
<dbReference type="RefSeq" id="WP_139149433.1">
    <property type="nucleotide sequence ID" value="NZ_BMWO01000006.1"/>
</dbReference>
<dbReference type="Proteomes" id="UP000199321">
    <property type="component" value="Unassembled WGS sequence"/>
</dbReference>
<evidence type="ECO:0008006" key="3">
    <source>
        <dbReference type="Google" id="ProtNLM"/>
    </source>
</evidence>
<evidence type="ECO:0000313" key="1">
    <source>
        <dbReference type="EMBL" id="SDF14875.1"/>
    </source>
</evidence>
<dbReference type="OrthoDB" id="1356197at2"/>
<accession>A0A1G7IQJ2</accession>
<keyword evidence="2" id="KW-1185">Reference proteome</keyword>
<proteinExistence type="predicted"/>
<sequence length="170" mass="18582">MCVQFKYVITVFRKQFLTLFFLVMGLGVFSGYSQSCNVELSVEKNRNTKSADESGAEFWMVLKNTSSSSASYDLSALSLEESCATKNKMTSAANVKLDVNILSQESNSLAGKGISLKAGQTYKFKVFVTVPKGTKYGTWSCIEVKAKSSACKQDINGTMLRVFVPDPSEG</sequence>
<gene>
    <name evidence="1" type="ORF">SAMN05421855_106139</name>
</gene>
<name>A0A1G7IQJ2_9FLAO</name>
<organism evidence="1 2">
    <name type="scientific">Ulvibacter litoralis</name>
    <dbReference type="NCBI Taxonomy" id="227084"/>
    <lineage>
        <taxon>Bacteria</taxon>
        <taxon>Pseudomonadati</taxon>
        <taxon>Bacteroidota</taxon>
        <taxon>Flavobacteriia</taxon>
        <taxon>Flavobacteriales</taxon>
        <taxon>Flavobacteriaceae</taxon>
        <taxon>Ulvibacter</taxon>
    </lineage>
</organism>
<dbReference type="EMBL" id="FNBA01000006">
    <property type="protein sequence ID" value="SDF14875.1"/>
    <property type="molecule type" value="Genomic_DNA"/>
</dbReference>
<evidence type="ECO:0000313" key="2">
    <source>
        <dbReference type="Proteomes" id="UP000199321"/>
    </source>
</evidence>
<protein>
    <recommendedName>
        <fullName evidence="3">Fn3-like domain-containing protein</fullName>
    </recommendedName>
</protein>
<reference evidence="1 2" key="1">
    <citation type="submission" date="2016-10" db="EMBL/GenBank/DDBJ databases">
        <authorList>
            <person name="de Groot N.N."/>
        </authorList>
    </citation>
    <scope>NUCLEOTIDE SEQUENCE [LARGE SCALE GENOMIC DNA]</scope>
    <source>
        <strain evidence="1 2">DSM 16195</strain>
    </source>
</reference>